<organism evidence="1 2">
    <name type="scientific">Nocardia neocaledoniensis</name>
    <dbReference type="NCBI Taxonomy" id="236511"/>
    <lineage>
        <taxon>Bacteria</taxon>
        <taxon>Bacillati</taxon>
        <taxon>Actinomycetota</taxon>
        <taxon>Actinomycetes</taxon>
        <taxon>Mycobacteriales</taxon>
        <taxon>Nocardiaceae</taxon>
        <taxon>Nocardia</taxon>
    </lineage>
</organism>
<sequence length="154" mass="17472">MGLIMSFTRVSSADLERISAVTEVLDEFLDALESPKGEPSGYLDKSWAGLEYLLAEARVGVDLFYTGRPLARDTYFAWNPDDVADASRRLNKFHFDELALFYDPVAMDAARLYPNIWVRDGDDGLQYLRHHYYGLVDVFAYAAERGSGFLQHFG</sequence>
<protein>
    <submittedName>
        <fullName evidence="1">Uncharacterized protein DUF1877</fullName>
    </submittedName>
</protein>
<dbReference type="RefSeq" id="WP_110041382.1">
    <property type="nucleotide sequence ID" value="NZ_QGTL01000018.1"/>
</dbReference>
<evidence type="ECO:0000313" key="1">
    <source>
        <dbReference type="EMBL" id="PWV67880.1"/>
    </source>
</evidence>
<dbReference type="Gene3D" id="3.40.1760.10">
    <property type="entry name" value="YfbM-like super family"/>
    <property type="match status" value="1"/>
</dbReference>
<dbReference type="InterPro" id="IPR035944">
    <property type="entry name" value="YfbM-like_sf"/>
</dbReference>
<proteinExistence type="predicted"/>
<name>A0A317N1Q7_9NOCA</name>
<accession>A0A317N1Q7</accession>
<dbReference type="InterPro" id="IPR015068">
    <property type="entry name" value="DUF1877"/>
</dbReference>
<dbReference type="EMBL" id="QGTL01000018">
    <property type="protein sequence ID" value="PWV67880.1"/>
    <property type="molecule type" value="Genomic_DNA"/>
</dbReference>
<comment type="caution">
    <text evidence="1">The sequence shown here is derived from an EMBL/GenBank/DDBJ whole genome shotgun (WGS) entry which is preliminary data.</text>
</comment>
<keyword evidence="2" id="KW-1185">Reference proteome</keyword>
<gene>
    <name evidence="1" type="ORF">DFR69_11853</name>
</gene>
<dbReference type="Proteomes" id="UP000246410">
    <property type="component" value="Unassembled WGS sequence"/>
</dbReference>
<dbReference type="Pfam" id="PF08974">
    <property type="entry name" value="DUF1877"/>
    <property type="match status" value="1"/>
</dbReference>
<dbReference type="SUPFAM" id="SSF111069">
    <property type="entry name" value="Hypothetical protein yfbM"/>
    <property type="match status" value="1"/>
</dbReference>
<dbReference type="AlphaFoldDB" id="A0A317N1Q7"/>
<evidence type="ECO:0000313" key="2">
    <source>
        <dbReference type="Proteomes" id="UP000246410"/>
    </source>
</evidence>
<reference evidence="1 2" key="1">
    <citation type="submission" date="2018-05" db="EMBL/GenBank/DDBJ databases">
        <title>Genomic Encyclopedia of Type Strains, Phase IV (KMG-IV): sequencing the most valuable type-strain genomes for metagenomic binning, comparative biology and taxonomic classification.</title>
        <authorList>
            <person name="Goeker M."/>
        </authorList>
    </citation>
    <scope>NUCLEOTIDE SEQUENCE [LARGE SCALE GENOMIC DNA]</scope>
    <source>
        <strain evidence="1 2">DSM 44717</strain>
    </source>
</reference>